<dbReference type="SUPFAM" id="SSF54975">
    <property type="entry name" value="Acylphosphatase/BLUF domain-like"/>
    <property type="match status" value="1"/>
</dbReference>
<dbReference type="PROSITE" id="PS00150">
    <property type="entry name" value="ACYLPHOSPHATASE_1"/>
    <property type="match status" value="1"/>
</dbReference>
<dbReference type="RefSeq" id="XP_045955017.1">
    <property type="nucleotide sequence ID" value="XM_046107816.1"/>
</dbReference>
<comment type="caution">
    <text evidence="5">The sequence shown here is derived from an EMBL/GenBank/DDBJ whole genome shotgun (WGS) entry which is preliminary data.</text>
</comment>
<dbReference type="EC" id="3.6.1.7" evidence="1"/>
<evidence type="ECO:0000256" key="1">
    <source>
        <dbReference type="PROSITE-ProRule" id="PRU00520"/>
    </source>
</evidence>
<gene>
    <name evidence="5" type="ORF">BKA67DRAFT_661477</name>
</gene>
<comment type="similarity">
    <text evidence="2">Belongs to the acylphosphatase family.</text>
</comment>
<evidence type="ECO:0000313" key="5">
    <source>
        <dbReference type="EMBL" id="KAH6648510.1"/>
    </source>
</evidence>
<reference evidence="5" key="1">
    <citation type="journal article" date="2021" name="Nat. Commun.">
        <title>Genetic determinants of endophytism in the Arabidopsis root mycobiome.</title>
        <authorList>
            <person name="Mesny F."/>
            <person name="Miyauchi S."/>
            <person name="Thiergart T."/>
            <person name="Pickel B."/>
            <person name="Atanasova L."/>
            <person name="Karlsson M."/>
            <person name="Huettel B."/>
            <person name="Barry K.W."/>
            <person name="Haridas S."/>
            <person name="Chen C."/>
            <person name="Bauer D."/>
            <person name="Andreopoulos W."/>
            <person name="Pangilinan J."/>
            <person name="LaButti K."/>
            <person name="Riley R."/>
            <person name="Lipzen A."/>
            <person name="Clum A."/>
            <person name="Drula E."/>
            <person name="Henrissat B."/>
            <person name="Kohler A."/>
            <person name="Grigoriev I.V."/>
            <person name="Martin F.M."/>
            <person name="Hacquard S."/>
        </authorList>
    </citation>
    <scope>NUCLEOTIDE SEQUENCE</scope>
    <source>
        <strain evidence="5">MPI-SDFR-AT-0073</strain>
    </source>
</reference>
<feature type="active site" evidence="1">
    <location>
        <position position="37"/>
    </location>
</feature>
<proteinExistence type="inferred from homology"/>
<dbReference type="GO" id="GO:0003998">
    <property type="term" value="F:acylphosphatase activity"/>
    <property type="evidence" value="ECO:0007669"/>
    <property type="project" value="UniProtKB-EC"/>
</dbReference>
<dbReference type="Gene3D" id="3.30.70.100">
    <property type="match status" value="1"/>
</dbReference>
<keyword evidence="1" id="KW-0378">Hydrolase</keyword>
<evidence type="ECO:0000313" key="6">
    <source>
        <dbReference type="Proteomes" id="UP000758603"/>
    </source>
</evidence>
<sequence length="90" mass="10249">MSQRIYFLVHGTVQGVNFRSFTKKRATEAGITGWVRNNDNDQVEGEAQGPPDAINQFLKHIHDGPSHARVSKLDKEERQVKEGESKFEVR</sequence>
<dbReference type="OrthoDB" id="7961613at2759"/>
<evidence type="ECO:0000259" key="4">
    <source>
        <dbReference type="PROSITE" id="PS51160"/>
    </source>
</evidence>
<dbReference type="AlphaFoldDB" id="A0A9P8UEJ8"/>
<dbReference type="EMBL" id="JAGPXC010000007">
    <property type="protein sequence ID" value="KAH6648510.1"/>
    <property type="molecule type" value="Genomic_DNA"/>
</dbReference>
<accession>A0A9P8UEJ8</accession>
<dbReference type="PANTHER" id="PTHR47268:SF4">
    <property type="entry name" value="ACYLPHOSPHATASE"/>
    <property type="match status" value="1"/>
</dbReference>
<protein>
    <recommendedName>
        <fullName evidence="1">acylphosphatase</fullName>
        <ecNumber evidence="1">3.6.1.7</ecNumber>
    </recommendedName>
</protein>
<dbReference type="InterPro" id="IPR036046">
    <property type="entry name" value="Acylphosphatase-like_dom_sf"/>
</dbReference>
<dbReference type="InterPro" id="IPR001792">
    <property type="entry name" value="Acylphosphatase-like_dom"/>
</dbReference>
<dbReference type="Proteomes" id="UP000758603">
    <property type="component" value="Unassembled WGS sequence"/>
</dbReference>
<feature type="domain" description="Acylphosphatase-like" evidence="4">
    <location>
        <begin position="4"/>
        <end position="90"/>
    </location>
</feature>
<feature type="region of interest" description="Disordered" evidence="3">
    <location>
        <begin position="65"/>
        <end position="90"/>
    </location>
</feature>
<organism evidence="5 6">
    <name type="scientific">Truncatella angustata</name>
    <dbReference type="NCBI Taxonomy" id="152316"/>
    <lineage>
        <taxon>Eukaryota</taxon>
        <taxon>Fungi</taxon>
        <taxon>Dikarya</taxon>
        <taxon>Ascomycota</taxon>
        <taxon>Pezizomycotina</taxon>
        <taxon>Sordariomycetes</taxon>
        <taxon>Xylariomycetidae</taxon>
        <taxon>Amphisphaeriales</taxon>
        <taxon>Sporocadaceae</taxon>
        <taxon>Truncatella</taxon>
    </lineage>
</organism>
<feature type="active site" evidence="1">
    <location>
        <position position="19"/>
    </location>
</feature>
<evidence type="ECO:0000256" key="2">
    <source>
        <dbReference type="RuleBase" id="RU004168"/>
    </source>
</evidence>
<dbReference type="PRINTS" id="PR00112">
    <property type="entry name" value="ACYLPHPHTASE"/>
</dbReference>
<dbReference type="InterPro" id="IPR020456">
    <property type="entry name" value="Acylphosphatase"/>
</dbReference>
<name>A0A9P8UEJ8_9PEZI</name>
<keyword evidence="6" id="KW-1185">Reference proteome</keyword>
<dbReference type="PROSITE" id="PS51160">
    <property type="entry name" value="ACYLPHOSPHATASE_3"/>
    <property type="match status" value="1"/>
</dbReference>
<dbReference type="InterPro" id="IPR017968">
    <property type="entry name" value="Acylphosphatase_CS"/>
</dbReference>
<comment type="catalytic activity">
    <reaction evidence="1">
        <text>an acyl phosphate + H2O = a carboxylate + phosphate + H(+)</text>
        <dbReference type="Rhea" id="RHEA:14965"/>
        <dbReference type="ChEBI" id="CHEBI:15377"/>
        <dbReference type="ChEBI" id="CHEBI:15378"/>
        <dbReference type="ChEBI" id="CHEBI:29067"/>
        <dbReference type="ChEBI" id="CHEBI:43474"/>
        <dbReference type="ChEBI" id="CHEBI:59918"/>
        <dbReference type="EC" id="3.6.1.7"/>
    </reaction>
</comment>
<dbReference type="GeneID" id="70136707"/>
<dbReference type="PANTHER" id="PTHR47268">
    <property type="entry name" value="ACYLPHOSPHATASE"/>
    <property type="match status" value="1"/>
</dbReference>
<evidence type="ECO:0000256" key="3">
    <source>
        <dbReference type="SAM" id="MobiDB-lite"/>
    </source>
</evidence>
<dbReference type="Pfam" id="PF00708">
    <property type="entry name" value="Acylphosphatase"/>
    <property type="match status" value="1"/>
</dbReference>